<name>A0A0E9MMC2_9SPHN</name>
<reference evidence="2 3" key="1">
    <citation type="submission" date="2015-04" db="EMBL/GenBank/DDBJ databases">
        <title>Whole genome shotgun sequence of Sphingomonas changbaiensis NBRC 104936.</title>
        <authorList>
            <person name="Katano-Makiyama Y."/>
            <person name="Hosoyama A."/>
            <person name="Hashimoto M."/>
            <person name="Noguchi M."/>
            <person name="Tsuchikane K."/>
            <person name="Ohji S."/>
            <person name="Yamazoe A."/>
            <person name="Ichikawa N."/>
            <person name="Kimura A."/>
            <person name="Fujita N."/>
        </authorList>
    </citation>
    <scope>NUCLEOTIDE SEQUENCE [LARGE SCALE GENOMIC DNA]</scope>
    <source>
        <strain evidence="2 3">NBRC 104936</strain>
    </source>
</reference>
<proteinExistence type="predicted"/>
<evidence type="ECO:0000313" key="3">
    <source>
        <dbReference type="Proteomes" id="UP000033202"/>
    </source>
</evidence>
<organism evidence="2 3">
    <name type="scientific">Sphingomonas changbaiensis NBRC 104936</name>
    <dbReference type="NCBI Taxonomy" id="1219043"/>
    <lineage>
        <taxon>Bacteria</taxon>
        <taxon>Pseudomonadati</taxon>
        <taxon>Pseudomonadota</taxon>
        <taxon>Alphaproteobacteria</taxon>
        <taxon>Sphingomonadales</taxon>
        <taxon>Sphingomonadaceae</taxon>
        <taxon>Sphingomonas</taxon>
    </lineage>
</organism>
<evidence type="ECO:0000313" key="2">
    <source>
        <dbReference type="EMBL" id="GAO38689.1"/>
    </source>
</evidence>
<dbReference type="STRING" id="1219043.SCH01S_18_00210"/>
<dbReference type="InterPro" id="IPR013424">
    <property type="entry name" value="Ice-binding_C"/>
</dbReference>
<keyword evidence="3" id="KW-1185">Reference proteome</keyword>
<dbReference type="EMBL" id="BBWU01000018">
    <property type="protein sequence ID" value="GAO38689.1"/>
    <property type="molecule type" value="Genomic_DNA"/>
</dbReference>
<accession>A0A0E9MMC2</accession>
<protein>
    <recommendedName>
        <fullName evidence="1">Ice-binding protein C-terminal domain-containing protein</fullName>
    </recommendedName>
</protein>
<dbReference type="AlphaFoldDB" id="A0A0E9MMC2"/>
<evidence type="ECO:0000259" key="1">
    <source>
        <dbReference type="Pfam" id="PF07589"/>
    </source>
</evidence>
<dbReference type="NCBIfam" id="TIGR02595">
    <property type="entry name" value="PEP_CTERM"/>
    <property type="match status" value="1"/>
</dbReference>
<dbReference type="Proteomes" id="UP000033202">
    <property type="component" value="Unassembled WGS sequence"/>
</dbReference>
<dbReference type="Pfam" id="PF07589">
    <property type="entry name" value="PEP-CTERM"/>
    <property type="match status" value="1"/>
</dbReference>
<comment type="caution">
    <text evidence="2">The sequence shown here is derived from an EMBL/GenBank/DDBJ whole genome shotgun (WGS) entry which is preliminary data.</text>
</comment>
<gene>
    <name evidence="2" type="ORF">SCH01S_18_00210</name>
</gene>
<feature type="domain" description="Ice-binding protein C-terminal" evidence="1">
    <location>
        <begin position="171"/>
        <end position="194"/>
    </location>
</feature>
<dbReference type="NCBIfam" id="NF035944">
    <property type="entry name" value="PEPxxWA-CTERM"/>
    <property type="match status" value="1"/>
</dbReference>
<sequence length="203" mass="21317">MLPGAGQFPNPPATIDPFSGDRGTLLAYSETTGTALTFATKFRSAVYRNSTGHLDFYYQVERTGGGTASSNPIQSFTAANYGNFIVDAQRDGTDFDGAGGFLAANNPGTFTSTANRSFDGNVMGVNFGANNLVGTENSTTYIFRTNAFAFTSGTFGVIDGSALQGPTFAPTVPEPATWAMMIGGFALAGLATRRSRRPRRALA</sequence>